<dbReference type="Gene3D" id="3.20.20.370">
    <property type="entry name" value="Glycoside hydrolase/deacetylase"/>
    <property type="match status" value="1"/>
</dbReference>
<dbReference type="AlphaFoldDB" id="A0A0J6CWX5"/>
<dbReference type="PANTHER" id="PTHR34216">
    <property type="match status" value="1"/>
</dbReference>
<dbReference type="EMBL" id="LELK01000004">
    <property type="protein sequence ID" value="KMM37675.1"/>
    <property type="molecule type" value="Genomic_DNA"/>
</dbReference>
<dbReference type="GO" id="GO:0005975">
    <property type="term" value="P:carbohydrate metabolic process"/>
    <property type="evidence" value="ECO:0007669"/>
    <property type="project" value="InterPro"/>
</dbReference>
<accession>A0A0J6CWX5</accession>
<keyword evidence="4" id="KW-1185">Reference proteome</keyword>
<comment type="caution">
    <text evidence="3">The sequence shown here is derived from an EMBL/GenBank/DDBJ whole genome shotgun (WGS) entry which is preliminary data.</text>
</comment>
<dbReference type="Proteomes" id="UP000035996">
    <property type="component" value="Unassembled WGS sequence"/>
</dbReference>
<dbReference type="InterPro" id="IPR002509">
    <property type="entry name" value="NODB_dom"/>
</dbReference>
<organism evidence="3 4">
    <name type="scientific">Guptibacillus hwajinpoensis</name>
    <dbReference type="NCBI Taxonomy" id="208199"/>
    <lineage>
        <taxon>Bacteria</taxon>
        <taxon>Bacillati</taxon>
        <taxon>Bacillota</taxon>
        <taxon>Bacilli</taxon>
        <taxon>Bacillales</taxon>
        <taxon>Guptibacillaceae</taxon>
        <taxon>Guptibacillus</taxon>
    </lineage>
</organism>
<keyword evidence="1" id="KW-0732">Signal</keyword>
<sequence>MNAVPDNPLSKIGIEIPDYAEEVPVLTYHHILKKDDLRDSLYYPSGHLNNMVVLLEEFEKQMNLLNEEGYQTITLEEFESFIKGVKHVPENSVLITFDDGHKNNYIRAYPVLKNHGFTAVEFLVTSRLTEKTVPFNTDFNQFLSWSEIKEGNDVFEYASHTHDYHSREKDTLLPYLISKSKKDIKEDIKKSIELIDSNPIAFAYPYGAYNDTTIQALNELNVDMAFTINKGNAKPGDNTMEIRRQSVRPYHSLKDFEQLIDVN</sequence>
<dbReference type="InterPro" id="IPR011330">
    <property type="entry name" value="Glyco_hydro/deAcase_b/a-brl"/>
</dbReference>
<dbReference type="SUPFAM" id="SSF88713">
    <property type="entry name" value="Glycoside hydrolase/deacetylase"/>
    <property type="match status" value="1"/>
</dbReference>
<dbReference type="InterPro" id="IPR051398">
    <property type="entry name" value="Polysacch_Deacetylase"/>
</dbReference>
<dbReference type="PROSITE" id="PS51677">
    <property type="entry name" value="NODB"/>
    <property type="match status" value="1"/>
</dbReference>
<protein>
    <recommendedName>
        <fullName evidence="2">NodB homology domain-containing protein</fullName>
    </recommendedName>
</protein>
<dbReference type="STRING" id="157733.AB986_13010"/>
<feature type="domain" description="NodB homology" evidence="2">
    <location>
        <begin position="91"/>
        <end position="263"/>
    </location>
</feature>
<dbReference type="PANTHER" id="PTHR34216:SF7">
    <property type="entry name" value="POLY-BETA-1,6-N-ACETYL-D-GLUCOSAMINE N-DEACETYLASE"/>
    <property type="match status" value="1"/>
</dbReference>
<evidence type="ECO:0000256" key="1">
    <source>
        <dbReference type="ARBA" id="ARBA00022729"/>
    </source>
</evidence>
<evidence type="ECO:0000313" key="3">
    <source>
        <dbReference type="EMBL" id="KMM37675.1"/>
    </source>
</evidence>
<dbReference type="GO" id="GO:0016810">
    <property type="term" value="F:hydrolase activity, acting on carbon-nitrogen (but not peptide) bonds"/>
    <property type="evidence" value="ECO:0007669"/>
    <property type="project" value="InterPro"/>
</dbReference>
<dbReference type="Pfam" id="PF01522">
    <property type="entry name" value="Polysacc_deac_1"/>
    <property type="match status" value="1"/>
</dbReference>
<reference evidence="3" key="1">
    <citation type="submission" date="2015-06" db="EMBL/GenBank/DDBJ databases">
        <authorList>
            <person name="Liu B."/>
            <person name="Wang J."/>
            <person name="Zhu Y."/>
            <person name="Liu G."/>
            <person name="Chen Q."/>
            <person name="Zheng C."/>
            <person name="Che J."/>
            <person name="Ge C."/>
            <person name="Shi H."/>
            <person name="Pan Z."/>
            <person name="Liu X."/>
        </authorList>
    </citation>
    <scope>NUCLEOTIDE SEQUENCE [LARGE SCALE GENOMIC DNA]</scope>
    <source>
        <strain evidence="3">DSM 16346</strain>
    </source>
</reference>
<evidence type="ECO:0000259" key="2">
    <source>
        <dbReference type="PROSITE" id="PS51677"/>
    </source>
</evidence>
<name>A0A0J6CWX5_9BACL</name>
<evidence type="ECO:0000313" key="4">
    <source>
        <dbReference type="Proteomes" id="UP000035996"/>
    </source>
</evidence>
<gene>
    <name evidence="3" type="ORF">AB986_13010</name>
</gene>
<proteinExistence type="predicted"/>